<evidence type="ECO:0000313" key="4">
    <source>
        <dbReference type="Proteomes" id="UP000013117"/>
    </source>
</evidence>
<feature type="domain" description="Bacterial Ig" evidence="2">
    <location>
        <begin position="282"/>
        <end position="351"/>
    </location>
</feature>
<organism evidence="3 4">
    <name type="scientific">Acinetobacter gerneri DSM 14967 = CIP 107464 = MTCC 9824</name>
    <dbReference type="NCBI Taxonomy" id="1120926"/>
    <lineage>
        <taxon>Bacteria</taxon>
        <taxon>Pseudomonadati</taxon>
        <taxon>Pseudomonadota</taxon>
        <taxon>Gammaproteobacteria</taxon>
        <taxon>Moraxellales</taxon>
        <taxon>Moraxellaceae</taxon>
        <taxon>Acinetobacter</taxon>
    </lineage>
</organism>
<evidence type="ECO:0000259" key="2">
    <source>
        <dbReference type="Pfam" id="PF17936"/>
    </source>
</evidence>
<feature type="non-terminal residue" evidence="3">
    <location>
        <position position="1"/>
    </location>
</feature>
<proteinExistence type="predicted"/>
<dbReference type="GeneID" id="84211979"/>
<feature type="region of interest" description="Disordered" evidence="1">
    <location>
        <begin position="1"/>
        <end position="23"/>
    </location>
</feature>
<dbReference type="Proteomes" id="UP000013117">
    <property type="component" value="Unassembled WGS sequence"/>
</dbReference>
<keyword evidence="4" id="KW-1185">Reference proteome</keyword>
<comment type="caution">
    <text evidence="3">The sequence shown here is derived from an EMBL/GenBank/DDBJ whole genome shotgun (WGS) entry which is preliminary data.</text>
</comment>
<accession>N8YBD6</accession>
<dbReference type="InterPro" id="IPR041498">
    <property type="entry name" value="Big_6"/>
</dbReference>
<reference evidence="3 4" key="1">
    <citation type="submission" date="2013-02" db="EMBL/GenBank/DDBJ databases">
        <title>The Genome Sequence of Acinetobacter gerneri CIP 107464.</title>
        <authorList>
            <consortium name="The Broad Institute Genome Sequencing Platform"/>
            <consortium name="The Broad Institute Genome Sequencing Center for Infectious Disease"/>
            <person name="Cerqueira G."/>
            <person name="Feldgarden M."/>
            <person name="Courvalin P."/>
            <person name="Perichon B."/>
            <person name="Grillot-Courvalin C."/>
            <person name="Clermont D."/>
            <person name="Rocha E."/>
            <person name="Yoon E.-J."/>
            <person name="Nemec A."/>
            <person name="Walker B."/>
            <person name="Young S.K."/>
            <person name="Zeng Q."/>
            <person name="Gargeya S."/>
            <person name="Fitzgerald M."/>
            <person name="Haas B."/>
            <person name="Abouelleil A."/>
            <person name="Alvarado L."/>
            <person name="Arachchi H.M."/>
            <person name="Berlin A.M."/>
            <person name="Chapman S.B."/>
            <person name="Dewar J."/>
            <person name="Goldberg J."/>
            <person name="Griggs A."/>
            <person name="Gujja S."/>
            <person name="Hansen M."/>
            <person name="Howarth C."/>
            <person name="Imamovic A."/>
            <person name="Larimer J."/>
            <person name="McCowan C."/>
            <person name="Murphy C."/>
            <person name="Neiman D."/>
            <person name="Pearson M."/>
            <person name="Priest M."/>
            <person name="Roberts A."/>
            <person name="Saif S."/>
            <person name="Shea T."/>
            <person name="Sisk P."/>
            <person name="Sykes S."/>
            <person name="Wortman J."/>
            <person name="Nusbaum C."/>
            <person name="Birren B."/>
        </authorList>
    </citation>
    <scope>NUCLEOTIDE SEQUENCE [LARGE SCALE GENOMIC DNA]</scope>
    <source>
        <strain evidence="3 4">CIP 107464</strain>
    </source>
</reference>
<feature type="domain" description="Bacterial Ig" evidence="2">
    <location>
        <begin position="163"/>
        <end position="233"/>
    </location>
</feature>
<dbReference type="RefSeq" id="WP_004861728.1">
    <property type="nucleotide sequence ID" value="NZ_KB849542.1"/>
</dbReference>
<evidence type="ECO:0000256" key="1">
    <source>
        <dbReference type="SAM" id="MobiDB-lite"/>
    </source>
</evidence>
<dbReference type="HOGENOM" id="CLU_609076_0_0_6"/>
<sequence>HVDVPEITENGTSLSGTGEAGSTIIVTDADGNTSTTVVDENGHWTFPENPLTEGEVGSIEAIDTNGNESGQAPVVGGDQHIDVPEITENGTSLSGTGEAGSTIIVTDVDGNTSTTVVDENGNWTFPENPLTEGEVGSIEAIDTNGNESGEVELIGGDQHVDVPEITENGTSLSGTGEAGSTIIVTDADGNTSTTVVDENGNWTFPENPLTEGEVGSIEAIDTNGNESGKAELVGGDQHVDVPEITENGTSLSGTGEAGSTIIVTDADGNTSTTVVDENVDVPEITENGTSLSGTGEAGSTIIVTDADGNTSTTVVDENGHWTFPENPLTEGELGTIEAIDTNGNESGEVELIGGDQHVDIPEITENGTSLSGTGEAGSTIIVTDADGNTSTTVVDENGNWTFPENPLTEGEVGSIEAIDTNGNESGEVELIGGDQHVDVPEITENGTSLSG</sequence>
<dbReference type="NCBIfam" id="NF033510">
    <property type="entry name" value="Ca_tandemer"/>
    <property type="match status" value="5"/>
</dbReference>
<feature type="non-terminal residue" evidence="3">
    <location>
        <position position="451"/>
    </location>
</feature>
<dbReference type="EMBL" id="APPN01000062">
    <property type="protein sequence ID" value="ENV33961.1"/>
    <property type="molecule type" value="Genomic_DNA"/>
</dbReference>
<dbReference type="InterPro" id="IPR013783">
    <property type="entry name" value="Ig-like_fold"/>
</dbReference>
<feature type="domain" description="Bacterial Ig" evidence="2">
    <location>
        <begin position="85"/>
        <end position="153"/>
    </location>
</feature>
<dbReference type="Pfam" id="PF17936">
    <property type="entry name" value="Big_6"/>
    <property type="match status" value="5"/>
</dbReference>
<dbReference type="AlphaFoldDB" id="N8YBD6"/>
<feature type="domain" description="Bacterial Ig" evidence="2">
    <location>
        <begin position="6"/>
        <end position="75"/>
    </location>
</feature>
<evidence type="ECO:0000313" key="3">
    <source>
        <dbReference type="EMBL" id="ENV33961.1"/>
    </source>
</evidence>
<gene>
    <name evidence="3" type="ORF">F960_01839</name>
</gene>
<protein>
    <recommendedName>
        <fullName evidence="2">Bacterial Ig domain-containing protein</fullName>
    </recommendedName>
</protein>
<name>N8YBD6_9GAMM</name>
<feature type="domain" description="Bacterial Ig" evidence="2">
    <location>
        <begin position="362"/>
        <end position="430"/>
    </location>
</feature>
<dbReference type="Gene3D" id="2.60.40.10">
    <property type="entry name" value="Immunoglobulins"/>
    <property type="match status" value="6"/>
</dbReference>